<evidence type="ECO:0000313" key="2">
    <source>
        <dbReference type="EMBL" id="RMX55008.1"/>
    </source>
</evidence>
<dbReference type="AlphaFoldDB" id="A0A3M6UNS2"/>
<comment type="caution">
    <text evidence="2">The sequence shown here is derived from an EMBL/GenBank/DDBJ whole genome shotgun (WGS) entry which is preliminary data.</text>
</comment>
<feature type="transmembrane region" description="Helical" evidence="1">
    <location>
        <begin position="21"/>
        <end position="39"/>
    </location>
</feature>
<gene>
    <name evidence="2" type="ORF">pdam_00020782</name>
</gene>
<evidence type="ECO:0000313" key="3">
    <source>
        <dbReference type="Proteomes" id="UP000275408"/>
    </source>
</evidence>
<organism evidence="2 3">
    <name type="scientific">Pocillopora damicornis</name>
    <name type="common">Cauliflower coral</name>
    <name type="synonym">Millepora damicornis</name>
    <dbReference type="NCBI Taxonomy" id="46731"/>
    <lineage>
        <taxon>Eukaryota</taxon>
        <taxon>Metazoa</taxon>
        <taxon>Cnidaria</taxon>
        <taxon>Anthozoa</taxon>
        <taxon>Hexacorallia</taxon>
        <taxon>Scleractinia</taxon>
        <taxon>Astrocoeniina</taxon>
        <taxon>Pocilloporidae</taxon>
        <taxon>Pocillopora</taxon>
    </lineage>
</organism>
<keyword evidence="3" id="KW-1185">Reference proteome</keyword>
<name>A0A3M6UNS2_POCDA</name>
<protein>
    <submittedName>
        <fullName evidence="2">Uncharacterized protein</fullName>
    </submittedName>
</protein>
<dbReference type="Proteomes" id="UP000275408">
    <property type="component" value="Unassembled WGS sequence"/>
</dbReference>
<evidence type="ECO:0000256" key="1">
    <source>
        <dbReference type="SAM" id="Phobius"/>
    </source>
</evidence>
<keyword evidence="1" id="KW-0812">Transmembrane</keyword>
<dbReference type="EMBL" id="RCHS01001140">
    <property type="protein sequence ID" value="RMX55008.1"/>
    <property type="molecule type" value="Genomic_DNA"/>
</dbReference>
<sequence>MKQLKPHSYVIKLLGCVTKSGMLWLCGSNFIVHILLMIYSDVFSSLIICSNGAQQKPSHETLLDLLID</sequence>
<accession>A0A3M6UNS2</accession>
<keyword evidence="1" id="KW-0472">Membrane</keyword>
<keyword evidence="1" id="KW-1133">Transmembrane helix</keyword>
<reference evidence="2 3" key="1">
    <citation type="journal article" date="2018" name="Sci. Rep.">
        <title>Comparative analysis of the Pocillopora damicornis genome highlights role of immune system in coral evolution.</title>
        <authorList>
            <person name="Cunning R."/>
            <person name="Bay R.A."/>
            <person name="Gillette P."/>
            <person name="Baker A.C."/>
            <person name="Traylor-Knowles N."/>
        </authorList>
    </citation>
    <scope>NUCLEOTIDE SEQUENCE [LARGE SCALE GENOMIC DNA]</scope>
    <source>
        <strain evidence="2">RSMAS</strain>
        <tissue evidence="2">Whole animal</tissue>
    </source>
</reference>
<proteinExistence type="predicted"/>